<evidence type="ECO:0000313" key="2">
    <source>
        <dbReference type="EMBL" id="OGG94536.1"/>
    </source>
</evidence>
<dbReference type="InterPro" id="IPR044929">
    <property type="entry name" value="DNA/RNA_non-sp_Endonuclease_sf"/>
</dbReference>
<sequence length="140" mass="15752">MKVRLGGPTFTKGQDAGGIDSLIKLLNANQPNSYNRGHLLAKRFGGKNLRENISPLTYKDNDPKHVAVEDAVNAEANQGFEVDYFIDIKSQGLQGPDLTDKSKPTFKYTYKWDINWEAHGWDKSNKPEVKKTGQETLENK</sequence>
<dbReference type="Proteomes" id="UP000178449">
    <property type="component" value="Unassembled WGS sequence"/>
</dbReference>
<dbReference type="Gene3D" id="3.40.570.10">
    <property type="entry name" value="Extracellular Endonuclease, subunit A"/>
    <property type="match status" value="1"/>
</dbReference>
<comment type="caution">
    <text evidence="2">The sequence shown here is derived from an EMBL/GenBank/DDBJ whole genome shotgun (WGS) entry which is preliminary data.</text>
</comment>
<dbReference type="EMBL" id="MFNE01000037">
    <property type="protein sequence ID" value="OGG94536.1"/>
    <property type="molecule type" value="Genomic_DNA"/>
</dbReference>
<evidence type="ECO:0000313" key="3">
    <source>
        <dbReference type="Proteomes" id="UP000178449"/>
    </source>
</evidence>
<dbReference type="Pfam" id="PF13930">
    <property type="entry name" value="Endonuclea_NS_2"/>
    <property type="match status" value="1"/>
</dbReference>
<name>A0A1F6G8S8_9PROT</name>
<dbReference type="InterPro" id="IPR044927">
    <property type="entry name" value="Endonuclea_NS_2"/>
</dbReference>
<proteinExistence type="predicted"/>
<organism evidence="2 3">
    <name type="scientific">Candidatus Lambdaproteobacteria bacterium RIFOXYD2_FULL_50_16</name>
    <dbReference type="NCBI Taxonomy" id="1817772"/>
    <lineage>
        <taxon>Bacteria</taxon>
        <taxon>Pseudomonadati</taxon>
        <taxon>Pseudomonadota</taxon>
        <taxon>Candidatus Lambdaproteobacteria</taxon>
    </lineage>
</organism>
<dbReference type="STRING" id="1817772.A2527_00875"/>
<feature type="domain" description="Type VII secretion system protein EssD-like" evidence="1">
    <location>
        <begin position="29"/>
        <end position="88"/>
    </location>
</feature>
<accession>A0A1F6G8S8</accession>
<protein>
    <recommendedName>
        <fullName evidence="1">Type VII secretion system protein EssD-like domain-containing protein</fullName>
    </recommendedName>
</protein>
<dbReference type="AlphaFoldDB" id="A0A1F6G8S8"/>
<evidence type="ECO:0000259" key="1">
    <source>
        <dbReference type="Pfam" id="PF13930"/>
    </source>
</evidence>
<reference evidence="2 3" key="1">
    <citation type="journal article" date="2016" name="Nat. Commun.">
        <title>Thousands of microbial genomes shed light on interconnected biogeochemical processes in an aquifer system.</title>
        <authorList>
            <person name="Anantharaman K."/>
            <person name="Brown C.T."/>
            <person name="Hug L.A."/>
            <person name="Sharon I."/>
            <person name="Castelle C.J."/>
            <person name="Probst A.J."/>
            <person name="Thomas B.C."/>
            <person name="Singh A."/>
            <person name="Wilkins M.J."/>
            <person name="Karaoz U."/>
            <person name="Brodie E.L."/>
            <person name="Williams K.H."/>
            <person name="Hubbard S.S."/>
            <person name="Banfield J.F."/>
        </authorList>
    </citation>
    <scope>NUCLEOTIDE SEQUENCE [LARGE SCALE GENOMIC DNA]</scope>
</reference>
<gene>
    <name evidence="2" type="ORF">A2527_00875</name>
</gene>